<dbReference type="PRINTS" id="PR00922">
    <property type="entry name" value="DADACBPTASE3"/>
</dbReference>
<dbReference type="Pfam" id="PF02113">
    <property type="entry name" value="Peptidase_S13"/>
    <property type="match status" value="2"/>
</dbReference>
<evidence type="ECO:0000256" key="3">
    <source>
        <dbReference type="SAM" id="MobiDB-lite"/>
    </source>
</evidence>
<dbReference type="Proteomes" id="UP000250222">
    <property type="component" value="Unassembled WGS sequence"/>
</dbReference>
<dbReference type="GO" id="GO:0004185">
    <property type="term" value="F:serine-type carboxypeptidase activity"/>
    <property type="evidence" value="ECO:0007669"/>
    <property type="project" value="InterPro"/>
</dbReference>
<name>A0A2Y9AJB2_9MICO</name>
<keyword evidence="4" id="KW-0732">Signal</keyword>
<dbReference type="GO" id="GO:0000270">
    <property type="term" value="P:peptidoglycan metabolic process"/>
    <property type="evidence" value="ECO:0007669"/>
    <property type="project" value="TreeGrafter"/>
</dbReference>
<reference evidence="5 6" key="1">
    <citation type="submission" date="2016-10" db="EMBL/GenBank/DDBJ databases">
        <authorList>
            <person name="Cai Z."/>
        </authorList>
    </citation>
    <scope>NUCLEOTIDE SEQUENCE [LARGE SCALE GENOMIC DNA]</scope>
    <source>
        <strain evidence="5 6">CGMCC 1.10826</strain>
    </source>
</reference>
<dbReference type="PANTHER" id="PTHR30023:SF0">
    <property type="entry name" value="PENICILLIN-SENSITIVE CARBOXYPEPTIDASE A"/>
    <property type="match status" value="1"/>
</dbReference>
<keyword evidence="6" id="KW-1185">Reference proteome</keyword>
<feature type="region of interest" description="Disordered" evidence="3">
    <location>
        <begin position="35"/>
        <end position="61"/>
    </location>
</feature>
<proteinExistence type="inferred from homology"/>
<dbReference type="InterPro" id="IPR012338">
    <property type="entry name" value="Beta-lactam/transpept-like"/>
</dbReference>
<evidence type="ECO:0000256" key="1">
    <source>
        <dbReference type="ARBA" id="ARBA00006096"/>
    </source>
</evidence>
<feature type="signal peptide" evidence="4">
    <location>
        <begin position="1"/>
        <end position="21"/>
    </location>
</feature>
<dbReference type="EMBL" id="UETB01000006">
    <property type="protein sequence ID" value="SSA42367.1"/>
    <property type="molecule type" value="Genomic_DNA"/>
</dbReference>
<dbReference type="PANTHER" id="PTHR30023">
    <property type="entry name" value="D-ALANYL-D-ALANINE CARBOXYPEPTIDASE"/>
    <property type="match status" value="1"/>
</dbReference>
<dbReference type="AlphaFoldDB" id="A0A2Y9AJB2"/>
<protein>
    <submittedName>
        <fullName evidence="5">D-alanyl-D-alanine carboxypeptidase / D-alanyl-D-alanine-endopeptidase (Penicillin-binding protein 4)</fullName>
    </submittedName>
</protein>
<dbReference type="SUPFAM" id="SSF56601">
    <property type="entry name" value="beta-lactamase/transpeptidase-like"/>
    <property type="match status" value="1"/>
</dbReference>
<dbReference type="Gene3D" id="3.40.710.10">
    <property type="entry name" value="DD-peptidase/beta-lactamase superfamily"/>
    <property type="match status" value="2"/>
</dbReference>
<keyword evidence="5" id="KW-0121">Carboxypeptidase</keyword>
<organism evidence="5 6">
    <name type="scientific">Georgenia satyanarayanai</name>
    <dbReference type="NCBI Taxonomy" id="860221"/>
    <lineage>
        <taxon>Bacteria</taxon>
        <taxon>Bacillati</taxon>
        <taxon>Actinomycetota</taxon>
        <taxon>Actinomycetes</taxon>
        <taxon>Micrococcales</taxon>
        <taxon>Bogoriellaceae</taxon>
        <taxon>Georgenia</taxon>
    </lineage>
</organism>
<feature type="compositionally biased region" description="Pro residues" evidence="3">
    <location>
        <begin position="35"/>
        <end position="45"/>
    </location>
</feature>
<gene>
    <name evidence="5" type="ORF">SAMN05216184_10634</name>
</gene>
<evidence type="ECO:0000256" key="2">
    <source>
        <dbReference type="ARBA" id="ARBA00022801"/>
    </source>
</evidence>
<dbReference type="GO" id="GO:0006508">
    <property type="term" value="P:proteolysis"/>
    <property type="evidence" value="ECO:0007669"/>
    <property type="project" value="InterPro"/>
</dbReference>
<evidence type="ECO:0000313" key="6">
    <source>
        <dbReference type="Proteomes" id="UP000250222"/>
    </source>
</evidence>
<dbReference type="NCBIfam" id="TIGR00666">
    <property type="entry name" value="PBP4"/>
    <property type="match status" value="1"/>
</dbReference>
<evidence type="ECO:0000256" key="4">
    <source>
        <dbReference type="SAM" id="SignalP"/>
    </source>
</evidence>
<evidence type="ECO:0000313" key="5">
    <source>
        <dbReference type="EMBL" id="SSA42367.1"/>
    </source>
</evidence>
<comment type="similarity">
    <text evidence="1">Belongs to the peptidase S13 family.</text>
</comment>
<dbReference type="InterPro" id="IPR000667">
    <property type="entry name" value="Peptidase_S13"/>
</dbReference>
<accession>A0A2Y9AJB2</accession>
<keyword evidence="5" id="KW-0645">Protease</keyword>
<feature type="chain" id="PRO_5030061888" evidence="4">
    <location>
        <begin position="22"/>
        <end position="449"/>
    </location>
</feature>
<keyword evidence="2" id="KW-0378">Hydrolase</keyword>
<sequence length="449" mass="44783">MTAAVTTLLLLLVGGYGAADAADLVPGVLTTRPPVPEPAPFPEPTAAPAAPLVPGLDPQAQVPSAQRLTELSEALVADERTGGDVGVVVEDALTGEVLVDVGGSRPRTPASSVKLLGAVAALDALGPGHVLRTTAVAGEGGQVVLVGGGDILLTDGEANPRDVVGRASLRDLAAQAAPALAGQEVSVAVDDSLFTGPLYAPGWGGIDLDFVMPVQPLAVRAGVDPSGGYREDPALAAGAAFADALRAEGVEVRGEVVRAVAPADGQELGAVESAPLRDVVAHTLAVSENSVAEVLSRLVAVADGEEATFAGAARAVVDRLAGLGIDTDGVTLADTSGLLVENQVPAHVLADVLTTAMERPELRGAVTGVPAAGLEGTLRSRPMGPAAGVLRAKTGTLTTAVSLTGLVQDVRGRLLVFAVVADELELGGVGPARAAIDEWAAEVTTCACG</sequence>